<sequence>AQGVSVLSLIGVYCLYTGTLCLCLASSEEPTTDGLTSTSLLEFAMMSHLEAMDSHEQTSPEAAEPDLAPGSLHAAPGSGFASEENEESKILQPPQYFWEDGGELNDSSLELGPATDYSFPAASQKALLKGNGTQVKDNWETATVQPPAEFVEPDLHTPFSSTLEEEEGLLPIDHSRGGVESLHTSGPEVASSEPVGQEDSFSLLFSTASARPGAVTKAATGGQEEDSLPPGLDLGSSMGPGLLPVSSVFSTTTAVRSPSISEEPFETTVGWEMLEPTVLTEMEQTVEMPAGTPSPGGSSPGIQTLSGSDQHPTSSATQWDRFDEPEMDPIWNDTESATETVATERSLSPQAGDAHMAMLPTEMPWDSAQVICKDWSNLAGKNYIILNMSDNIDCEEFRLERGPQLLALVEDAFSRQADGLQDRWLISLSKPNENDKHLLMTLAGEQGVIPTKDVLMALGDVKRSLAEIGIQNYSTTTSCQSHPNQTRSDYGKLFVVLVIIGSICAIIIVLGLIYNCWQRRLPKMKNMSHGEELRFVENGCHDNPTLDVASDSQSEMQEKKPSVNGGNTINGPDSWDVLINKQASEDVDVFEEDTHL</sequence>
<evidence type="ECO:0000313" key="12">
    <source>
        <dbReference type="Proteomes" id="UP000578766"/>
    </source>
</evidence>
<feature type="transmembrane region" description="Helical" evidence="9">
    <location>
        <begin position="493"/>
        <end position="517"/>
    </location>
</feature>
<evidence type="ECO:0000256" key="6">
    <source>
        <dbReference type="ARBA" id="ARBA00023136"/>
    </source>
</evidence>
<dbReference type="AlphaFoldDB" id="A0A7L3RC63"/>
<dbReference type="EMBL" id="VZUD01000020">
    <property type="protein sequence ID" value="NXV12518.1"/>
    <property type="molecule type" value="Genomic_DNA"/>
</dbReference>
<comment type="subcellular location">
    <subcellularLocation>
        <location evidence="1">Membrane</location>
        <topology evidence="1">Single-pass type I membrane protein</topology>
    </subcellularLocation>
</comment>
<keyword evidence="4" id="KW-0130">Cell adhesion</keyword>
<dbReference type="InterPro" id="IPR042397">
    <property type="entry name" value="PODXL2"/>
</dbReference>
<dbReference type="Pfam" id="PF06365">
    <property type="entry name" value="CD34_antigen"/>
    <property type="match status" value="1"/>
</dbReference>
<reference evidence="11 12" key="1">
    <citation type="submission" date="2019-09" db="EMBL/GenBank/DDBJ databases">
        <title>Bird 10,000 Genomes (B10K) Project - Family phase.</title>
        <authorList>
            <person name="Zhang G."/>
        </authorList>
    </citation>
    <scope>NUCLEOTIDE SEQUENCE [LARGE SCALE GENOMIC DNA]</scope>
    <source>
        <strain evidence="11">OUT-0020</strain>
        <tissue evidence="11">Liver</tissue>
    </source>
</reference>
<feature type="region of interest" description="Disordered" evidence="8">
    <location>
        <begin position="287"/>
        <end position="331"/>
    </location>
</feature>
<feature type="signal peptide" evidence="10">
    <location>
        <begin position="1"/>
        <end position="21"/>
    </location>
</feature>
<keyword evidence="5 9" id="KW-1133">Transmembrane helix</keyword>
<dbReference type="PANTHER" id="PTHR15594:SF1">
    <property type="entry name" value="PODOCALYXIN-LIKE PROTEIN 2"/>
    <property type="match status" value="1"/>
</dbReference>
<protein>
    <submittedName>
        <fullName evidence="11">PDXL2 protein</fullName>
    </submittedName>
</protein>
<gene>
    <name evidence="11" type="primary">Podxl2</name>
    <name evidence="11" type="ORF">CEPGRY_R00634</name>
</gene>
<evidence type="ECO:0000256" key="5">
    <source>
        <dbReference type="ARBA" id="ARBA00022989"/>
    </source>
</evidence>
<evidence type="ECO:0000256" key="1">
    <source>
        <dbReference type="ARBA" id="ARBA00004479"/>
    </source>
</evidence>
<dbReference type="Proteomes" id="UP000578766">
    <property type="component" value="Unassembled WGS sequence"/>
</dbReference>
<feature type="region of interest" description="Disordered" evidence="8">
    <location>
        <begin position="52"/>
        <end position="88"/>
    </location>
</feature>
<feature type="compositionally biased region" description="Polar residues" evidence="8">
    <location>
        <begin position="302"/>
        <end position="318"/>
    </location>
</feature>
<proteinExistence type="predicted"/>
<feature type="region of interest" description="Disordered" evidence="8">
    <location>
        <begin position="546"/>
        <end position="569"/>
    </location>
</feature>
<accession>A0A7L3RC63</accession>
<comment type="caution">
    <text evidence="11">The sequence shown here is derived from an EMBL/GenBank/DDBJ whole genome shotgun (WGS) entry which is preliminary data.</text>
</comment>
<keyword evidence="3 10" id="KW-0732">Signal</keyword>
<keyword evidence="7" id="KW-0325">Glycoprotein</keyword>
<evidence type="ECO:0000256" key="9">
    <source>
        <dbReference type="SAM" id="Phobius"/>
    </source>
</evidence>
<organism evidence="11 12">
    <name type="scientific">Cepphus grylle</name>
    <name type="common">Black guillemot</name>
    <name type="synonym">Alca grylle</name>
    <dbReference type="NCBI Taxonomy" id="28697"/>
    <lineage>
        <taxon>Eukaryota</taxon>
        <taxon>Metazoa</taxon>
        <taxon>Chordata</taxon>
        <taxon>Craniata</taxon>
        <taxon>Vertebrata</taxon>
        <taxon>Euteleostomi</taxon>
        <taxon>Archelosauria</taxon>
        <taxon>Archosauria</taxon>
        <taxon>Dinosauria</taxon>
        <taxon>Saurischia</taxon>
        <taxon>Theropoda</taxon>
        <taxon>Coelurosauria</taxon>
        <taxon>Aves</taxon>
        <taxon>Neognathae</taxon>
        <taxon>Neoaves</taxon>
        <taxon>Charadriiformes</taxon>
        <taxon>Alcidae</taxon>
        <taxon>Cepphus</taxon>
    </lineage>
</organism>
<evidence type="ECO:0000256" key="4">
    <source>
        <dbReference type="ARBA" id="ARBA00022889"/>
    </source>
</evidence>
<evidence type="ECO:0000256" key="2">
    <source>
        <dbReference type="ARBA" id="ARBA00022692"/>
    </source>
</evidence>
<dbReference type="PANTHER" id="PTHR15594">
    <property type="entry name" value="PODOCALYXIN-LIKE PROTEIN 2"/>
    <property type="match status" value="1"/>
</dbReference>
<keyword evidence="2 9" id="KW-0812">Transmembrane</keyword>
<name>A0A7L3RC63_CEPGR</name>
<keyword evidence="12" id="KW-1185">Reference proteome</keyword>
<dbReference type="GO" id="GO:0005886">
    <property type="term" value="C:plasma membrane"/>
    <property type="evidence" value="ECO:0007669"/>
    <property type="project" value="UniProtKB-ARBA"/>
</dbReference>
<feature type="chain" id="PRO_5029675482" evidence="10">
    <location>
        <begin position="22"/>
        <end position="596"/>
    </location>
</feature>
<dbReference type="InterPro" id="IPR013836">
    <property type="entry name" value="CD34/Podocalyxin"/>
</dbReference>
<dbReference type="GO" id="GO:0050901">
    <property type="term" value="P:leukocyte tethering or rolling"/>
    <property type="evidence" value="ECO:0007669"/>
    <property type="project" value="TreeGrafter"/>
</dbReference>
<evidence type="ECO:0000256" key="3">
    <source>
        <dbReference type="ARBA" id="ARBA00022729"/>
    </source>
</evidence>
<feature type="non-terminal residue" evidence="11">
    <location>
        <position position="596"/>
    </location>
</feature>
<evidence type="ECO:0000256" key="8">
    <source>
        <dbReference type="SAM" id="MobiDB-lite"/>
    </source>
</evidence>
<keyword evidence="6 9" id="KW-0472">Membrane</keyword>
<feature type="non-terminal residue" evidence="11">
    <location>
        <position position="1"/>
    </location>
</feature>
<evidence type="ECO:0000256" key="7">
    <source>
        <dbReference type="ARBA" id="ARBA00023180"/>
    </source>
</evidence>
<feature type="region of interest" description="Disordered" evidence="8">
    <location>
        <begin position="214"/>
        <end position="239"/>
    </location>
</feature>
<evidence type="ECO:0000313" key="11">
    <source>
        <dbReference type="EMBL" id="NXV12518.1"/>
    </source>
</evidence>
<evidence type="ECO:0000256" key="10">
    <source>
        <dbReference type="SAM" id="SignalP"/>
    </source>
</evidence>